<dbReference type="Proteomes" id="UP000053477">
    <property type="component" value="Unassembled WGS sequence"/>
</dbReference>
<evidence type="ECO:0000256" key="9">
    <source>
        <dbReference type="ARBA" id="ARBA00032008"/>
    </source>
</evidence>
<evidence type="ECO:0000256" key="7">
    <source>
        <dbReference type="ARBA" id="ARBA00023163"/>
    </source>
</evidence>
<keyword evidence="6 10" id="KW-0010">Activator</keyword>
<evidence type="ECO:0000256" key="3">
    <source>
        <dbReference type="ARBA" id="ARBA00019618"/>
    </source>
</evidence>
<accession>A0A0H2SK97</accession>
<feature type="region of interest" description="Disordered" evidence="11">
    <location>
        <begin position="572"/>
        <end position="601"/>
    </location>
</feature>
<dbReference type="InterPro" id="IPR051139">
    <property type="entry name" value="Mediator_complx_sub13"/>
</dbReference>
<dbReference type="GO" id="GO:0003713">
    <property type="term" value="F:transcription coactivator activity"/>
    <property type="evidence" value="ECO:0007669"/>
    <property type="project" value="TreeGrafter"/>
</dbReference>
<feature type="region of interest" description="Disordered" evidence="11">
    <location>
        <begin position="428"/>
        <end position="452"/>
    </location>
</feature>
<evidence type="ECO:0000256" key="11">
    <source>
        <dbReference type="SAM" id="MobiDB-lite"/>
    </source>
</evidence>
<evidence type="ECO:0000256" key="2">
    <source>
        <dbReference type="ARBA" id="ARBA00009354"/>
    </source>
</evidence>
<feature type="region of interest" description="Disordered" evidence="11">
    <location>
        <begin position="1498"/>
        <end position="1520"/>
    </location>
</feature>
<evidence type="ECO:0000256" key="5">
    <source>
        <dbReference type="ARBA" id="ARBA00023015"/>
    </source>
</evidence>
<comment type="function">
    <text evidence="10">Component of the SRB8-11 complex. The SRB8-11 complex is a regulatory module of the Mediator complex which is itself involved in regulation of basal and activated RNA polymerase II-dependent transcription. The SRB8-11 complex may be involved in the transcriptional repression of a subset of genes regulated by Mediator. It may inhibit the association of the Mediator complex with RNA polymerase II to form the holoenzyme complex.</text>
</comment>
<evidence type="ECO:0000256" key="8">
    <source>
        <dbReference type="ARBA" id="ARBA00023242"/>
    </source>
</evidence>
<keyword evidence="8 10" id="KW-0539">Nucleus</keyword>
<evidence type="ECO:0000313" key="15">
    <source>
        <dbReference type="Proteomes" id="UP000053477"/>
    </source>
</evidence>
<feature type="compositionally biased region" description="Polar residues" evidence="11">
    <location>
        <begin position="540"/>
        <end position="549"/>
    </location>
</feature>
<dbReference type="STRING" id="27342.A0A0H2SK97"/>
<dbReference type="OrthoDB" id="103819at2759"/>
<keyword evidence="4 10" id="KW-0678">Repressor</keyword>
<dbReference type="EMBL" id="KQ085904">
    <property type="protein sequence ID" value="KLO17501.1"/>
    <property type="molecule type" value="Genomic_DNA"/>
</dbReference>
<evidence type="ECO:0000256" key="10">
    <source>
        <dbReference type="RuleBase" id="RU364134"/>
    </source>
</evidence>
<comment type="subcellular location">
    <subcellularLocation>
        <location evidence="1 10">Nucleus</location>
    </subcellularLocation>
</comment>
<keyword evidence="7 10" id="KW-0804">Transcription</keyword>
<protein>
    <recommendedName>
        <fullName evidence="3 10">Mediator of RNA polymerase II transcription subunit 13</fullName>
    </recommendedName>
    <alternativeName>
        <fullName evidence="9 10">Mediator complex subunit 13</fullName>
    </alternativeName>
</protein>
<feature type="region of interest" description="Disordered" evidence="11">
    <location>
        <begin position="141"/>
        <end position="186"/>
    </location>
</feature>
<organism evidence="14 15">
    <name type="scientific">Schizopora paradoxa</name>
    <dbReference type="NCBI Taxonomy" id="27342"/>
    <lineage>
        <taxon>Eukaryota</taxon>
        <taxon>Fungi</taxon>
        <taxon>Dikarya</taxon>
        <taxon>Basidiomycota</taxon>
        <taxon>Agaricomycotina</taxon>
        <taxon>Agaricomycetes</taxon>
        <taxon>Hymenochaetales</taxon>
        <taxon>Schizoporaceae</taxon>
        <taxon>Schizopora</taxon>
    </lineage>
</organism>
<evidence type="ECO:0000259" key="13">
    <source>
        <dbReference type="Pfam" id="PF11597"/>
    </source>
</evidence>
<evidence type="ECO:0000256" key="1">
    <source>
        <dbReference type="ARBA" id="ARBA00004123"/>
    </source>
</evidence>
<feature type="compositionally biased region" description="Pro residues" evidence="11">
    <location>
        <begin position="586"/>
        <end position="596"/>
    </location>
</feature>
<evidence type="ECO:0000256" key="4">
    <source>
        <dbReference type="ARBA" id="ARBA00022491"/>
    </source>
</evidence>
<dbReference type="PANTHER" id="PTHR48249:SF3">
    <property type="entry name" value="MEDIATOR OF RNA POLYMERASE II TRANSCRIPTION SUBUNIT 13"/>
    <property type="match status" value="1"/>
</dbReference>
<feature type="domain" description="Mediator complex subunit Med13 N-terminal" evidence="13">
    <location>
        <begin position="66"/>
        <end position="388"/>
    </location>
</feature>
<reference evidence="14 15" key="1">
    <citation type="submission" date="2015-04" db="EMBL/GenBank/DDBJ databases">
        <title>Complete genome sequence of Schizopora paradoxa KUC8140, a cosmopolitan wood degrader in East Asia.</title>
        <authorList>
            <consortium name="DOE Joint Genome Institute"/>
            <person name="Min B."/>
            <person name="Park H."/>
            <person name="Jang Y."/>
            <person name="Kim J.-J."/>
            <person name="Kim K.H."/>
            <person name="Pangilinan J."/>
            <person name="Lipzen A."/>
            <person name="Riley R."/>
            <person name="Grigoriev I.V."/>
            <person name="Spatafora J.W."/>
            <person name="Choi I.-G."/>
        </authorList>
    </citation>
    <scope>NUCLEOTIDE SEQUENCE [LARGE SCALE GENOMIC DNA]</scope>
    <source>
        <strain evidence="14 15">KUC8140</strain>
    </source>
</reference>
<feature type="region of interest" description="Disordered" evidence="11">
    <location>
        <begin position="516"/>
        <end position="549"/>
    </location>
</feature>
<name>A0A0H2SK97_9AGAM</name>
<feature type="compositionally biased region" description="Low complexity" evidence="11">
    <location>
        <begin position="575"/>
        <end position="585"/>
    </location>
</feature>
<dbReference type="InterPro" id="IPR021643">
    <property type="entry name" value="Mediator_Med13_N"/>
</dbReference>
<feature type="compositionally biased region" description="Pro residues" evidence="11">
    <location>
        <begin position="145"/>
        <end position="157"/>
    </location>
</feature>
<dbReference type="Pfam" id="PF11597">
    <property type="entry name" value="Med13_N"/>
    <property type="match status" value="1"/>
</dbReference>
<feature type="domain" description="Mediator complex subunit Med13 C-terminal" evidence="12">
    <location>
        <begin position="1309"/>
        <end position="1599"/>
    </location>
</feature>
<feature type="compositionally biased region" description="Polar residues" evidence="11">
    <location>
        <begin position="171"/>
        <end position="185"/>
    </location>
</feature>
<dbReference type="InParanoid" id="A0A0H2SK97"/>
<comment type="similarity">
    <text evidence="2 10">Belongs to the Mediator complex subunit 13 family.</text>
</comment>
<evidence type="ECO:0000259" key="12">
    <source>
        <dbReference type="Pfam" id="PF06333"/>
    </source>
</evidence>
<feature type="compositionally biased region" description="Basic and acidic residues" evidence="11">
    <location>
        <begin position="516"/>
        <end position="532"/>
    </location>
</feature>
<dbReference type="PANTHER" id="PTHR48249">
    <property type="entry name" value="MEDIATOR OF RNA POLYMERASE II TRANSCRIPTION SUBUNIT 13"/>
    <property type="match status" value="1"/>
</dbReference>
<gene>
    <name evidence="14" type="ORF">SCHPADRAFT_925823</name>
</gene>
<proteinExistence type="inferred from homology"/>
<evidence type="ECO:0000313" key="14">
    <source>
        <dbReference type="EMBL" id="KLO17501.1"/>
    </source>
</evidence>
<feature type="region of interest" description="Disordered" evidence="11">
    <location>
        <begin position="763"/>
        <end position="790"/>
    </location>
</feature>
<comment type="subunit">
    <text evidence="10">Component of the SRB8-11 complex, which itself associates with the Mediator complex.</text>
</comment>
<sequence length="1610" mass="178275">MTGKSSSSKQALPRSPDSLADVLSKSPLLLSSISLPADYFVSFVKFEALDLNQGHNDIEFARRELVQQNSTRPLIESALPFVQLTKDQAILWVFCVDKEEGGSKRLQEITFENLQVAHRDAFQYREVYPCSSSCSVKRAPCPDCSNPPPPPQPPTPLPLYRERSPGDPIISSRSTSPFPATSEAQFTPPKPAACLMPRQPLREPLRFFLTAVRDRFVDDFCQEAASQKFEGRSARAFRGGFLLCPSACQSDWGDEWDSSRRCRPLVHCRISLALHTSDILITYKFSLTYLSPLLSSLPLAPGSPVHLLPFSTPAYFVNTYTGPISALIRQFEPYLAGLGAGRWTTGHQGIIPTNAPEFVIVWVKIQNLPDEDLDEKGFFAIWPSRLCVSVLPVPSRSGEKEFAYRREMQHPLPELPPALQASPVPTAATVHGKPQASPVSPTPVDRPMQSPILRSMSSRGSLKRTYGYRPSFSRARSSLTSQYLHSFRRQTLSRPRSLREIRDVAQNVGKFVDSVAREREKERERIKRERDAAQQAARQNSDVGTSQDVVNDVQQKQTPMEITVESPMALNANLPAHAGPSSHPAYPSPPDDPPSQPDVVPKVEDTLQPFPNFEEQKSNVAQSTTSAVDFSSFENLEESWMANTDFMMELGMDFNMNVGMNSSAGVQDGSGDPMKLDIDSFALTDDDFNFFDDPPTSAFPASATMDAGNVFSAFDEAAALIPSPNVPMAFNAHEGQAAPLDASWVSSRGGGFFASPTVSVFSHNNPNDTPAPDLVPASPSKSLATQSGPATPNVAFSTENYLNAQSYTSTYGLDQFDPVQFAPRHSLVDAKYTAGKFFLPSPSTSSSSGRSDYLSMGDLPGWPSSYSAVTDWRIAIRRRLLEMKSHEGEHTIPPSSVLSTNGSSDWTDLNAIDDILEEDRSESDESEFEGSALDIDELTLLRSRTSTPLPSYLPPGASLLATRFTHSRLVPFSQVLPISAPSFDEDDMDMNVHVVPTPVSPSTLTTSPGDEMKRHLAVLRPLCEELLDNPVWASAWRASLLEQSQHNNKWFTDDGAWFNDVRFSAMCFQGISSTRTPTSVEQYVVIASPDDTREGHDAVCIVEPNNIVVGKSNSLIQISPPALRFWDKLGLSPRSGKKDITAFVVHNDQHDITDDAASWLADISRLYSGKAFGDHVPGNISACKEDGILVIQFEQFRTNMAAILQLRDLPSGPLVFYIITTVSMLSTTSTSLRQLFTGIKHLTSSNPEGMFYFHLIPDHVCKPSDCHYSKEIQDEIVLSVYNRIKRPTYKMLSRQLQPGNGILCKNFKAPAFTLARPLSRSVSLEFQIPERISSVSDRHMLLHVGFCVTENKCWLIAMCLDERQETQEIGIWKLDEEHTVVPILWGFAMSFAAQASVEWRVVFAKLGPISEPELEEWNARAVSHLASEGNKLDLHASLVCCEDETWLLDDSEMERVISSHKHTPESPTRGSVLSFQDSTFLLSRIRCPLFSSPDLRRRERGHISKDEKDDPSVDHDDPLRPLRSSILINYGGGVDQPCQLQARYLHLMSSVATARSTLHKTDLDNLMDISRNYCDLSYLEGMRQGNGSPSPLPSHLAAVALVKSILDLSS</sequence>
<dbReference type="Pfam" id="PF06333">
    <property type="entry name" value="Med13_C"/>
    <property type="match status" value="1"/>
</dbReference>
<keyword evidence="15" id="KW-1185">Reference proteome</keyword>
<feature type="compositionally biased region" description="Polar residues" evidence="11">
    <location>
        <begin position="779"/>
        <end position="790"/>
    </location>
</feature>
<keyword evidence="5 10" id="KW-0805">Transcription regulation</keyword>
<dbReference type="InterPro" id="IPR009401">
    <property type="entry name" value="Med13_C"/>
</dbReference>
<dbReference type="GO" id="GO:0016592">
    <property type="term" value="C:mediator complex"/>
    <property type="evidence" value="ECO:0007669"/>
    <property type="project" value="InterPro"/>
</dbReference>
<evidence type="ECO:0000256" key="6">
    <source>
        <dbReference type="ARBA" id="ARBA00023159"/>
    </source>
</evidence>
<dbReference type="GO" id="GO:0045944">
    <property type="term" value="P:positive regulation of transcription by RNA polymerase II"/>
    <property type="evidence" value="ECO:0007669"/>
    <property type="project" value="TreeGrafter"/>
</dbReference>